<protein>
    <submittedName>
        <fullName evidence="1">Uncharacterized protein</fullName>
    </submittedName>
</protein>
<keyword evidence="2" id="KW-1185">Reference proteome</keyword>
<gene>
    <name evidence="1" type="ORF">L2E82_08053</name>
</gene>
<dbReference type="EMBL" id="CM042010">
    <property type="protein sequence ID" value="KAI3778670.1"/>
    <property type="molecule type" value="Genomic_DNA"/>
</dbReference>
<proteinExistence type="predicted"/>
<evidence type="ECO:0000313" key="1">
    <source>
        <dbReference type="EMBL" id="KAI3778670.1"/>
    </source>
</evidence>
<reference evidence="1 2" key="2">
    <citation type="journal article" date="2022" name="Mol. Ecol. Resour.">
        <title>The genomes of chicory, endive, great burdock and yacon provide insights into Asteraceae paleo-polyploidization history and plant inulin production.</title>
        <authorList>
            <person name="Fan W."/>
            <person name="Wang S."/>
            <person name="Wang H."/>
            <person name="Wang A."/>
            <person name="Jiang F."/>
            <person name="Liu H."/>
            <person name="Zhao H."/>
            <person name="Xu D."/>
            <person name="Zhang Y."/>
        </authorList>
    </citation>
    <scope>NUCLEOTIDE SEQUENCE [LARGE SCALE GENOMIC DNA]</scope>
    <source>
        <strain evidence="2">cv. Punajuju</strain>
        <tissue evidence="1">Leaves</tissue>
    </source>
</reference>
<sequence>MDAAFHHQQTSSLNQQAISFQSSPRDNKSEIITIGDFHRMNGTHGMIFSGNSSATVNSNSAFSGIVNSSDSIIVDSVPELKHRAGGAVEWSVEEQYKLEEGLPKYADEPGIVRYVKIAATLRNKTVRDVALRCRWMARKRRKHEELNLWKKSKDKKDKLLEFSSKPTINVAPFSVSMNNQVTNGNHVEGLQGSIRHLLEQNKQVLGQISSNICTLKLQENVNLFNQMKNNISTILNDMRFIPGPPIPISVNEDLANSILSTKNQTMMFASLNGMHMKQEPGCW</sequence>
<organism evidence="1 2">
    <name type="scientific">Cichorium intybus</name>
    <name type="common">Chicory</name>
    <dbReference type="NCBI Taxonomy" id="13427"/>
    <lineage>
        <taxon>Eukaryota</taxon>
        <taxon>Viridiplantae</taxon>
        <taxon>Streptophyta</taxon>
        <taxon>Embryophyta</taxon>
        <taxon>Tracheophyta</taxon>
        <taxon>Spermatophyta</taxon>
        <taxon>Magnoliopsida</taxon>
        <taxon>eudicotyledons</taxon>
        <taxon>Gunneridae</taxon>
        <taxon>Pentapetalae</taxon>
        <taxon>asterids</taxon>
        <taxon>campanulids</taxon>
        <taxon>Asterales</taxon>
        <taxon>Asteraceae</taxon>
        <taxon>Cichorioideae</taxon>
        <taxon>Cichorieae</taxon>
        <taxon>Cichoriinae</taxon>
        <taxon>Cichorium</taxon>
    </lineage>
</organism>
<comment type="caution">
    <text evidence="1">The sequence shown here is derived from an EMBL/GenBank/DDBJ whole genome shotgun (WGS) entry which is preliminary data.</text>
</comment>
<evidence type="ECO:0000313" key="2">
    <source>
        <dbReference type="Proteomes" id="UP001055811"/>
    </source>
</evidence>
<reference evidence="2" key="1">
    <citation type="journal article" date="2022" name="Mol. Ecol. Resour.">
        <title>The genomes of chicory, endive, great burdock and yacon provide insights into Asteraceae palaeo-polyploidization history and plant inulin production.</title>
        <authorList>
            <person name="Fan W."/>
            <person name="Wang S."/>
            <person name="Wang H."/>
            <person name="Wang A."/>
            <person name="Jiang F."/>
            <person name="Liu H."/>
            <person name="Zhao H."/>
            <person name="Xu D."/>
            <person name="Zhang Y."/>
        </authorList>
    </citation>
    <scope>NUCLEOTIDE SEQUENCE [LARGE SCALE GENOMIC DNA]</scope>
    <source>
        <strain evidence="2">cv. Punajuju</strain>
    </source>
</reference>
<name>A0ACB9G6I8_CICIN</name>
<accession>A0ACB9G6I8</accession>
<dbReference type="Proteomes" id="UP001055811">
    <property type="component" value="Linkage Group LG02"/>
</dbReference>